<sequence length="623" mass="69404">MKNTTDSTLAQIPKNLTVNGFRHGLRQPSQVVSFTFGIIPAIDTEKMDDWLRENFEIDVAPYHGFDFSKSSQDIVHLAQFVWRVNHLANSLLQALRVPSFDPGCILSIEPEASIPPMFKTTLLIPFINHVPFSTVTTSFEKATQALLQFQNGNQENPDSDQIFADLQKQFSSDRELSLGSESCTISILKSAFRENIPFSYLGLGIYQLGWGAQSRLLDRSSTELDSAIGSKISQRKHHASQILKESGFPIPQGILVKNAEDAIHAAHRIQFPVVIKPADKDRGEGVTINIDSDALVTEGYQKAAGFSGNILVEKQIQGVCHRIFIANDKHLFTVKRTPKSVKGDGILTVEELISKANADEAKKPKHKRLKPFPLDELAIESITSAGYRLDSIPEKDILVPLRKIESTEWGGSAEKMTDTIHPDNIQLAIQATRLLRLNVAGVDLMSTDVRIPWHQNGAALNEINCVPYLSGSSEESKKVISEYLKDLLPYKGRIPVEVFVGDQEAMHQGLAKQKFLLEKGIRAHLTTHQASFHATEETHLELEADSLFLRCKALLMKPEVSGIILVIQTDEFAYTGLPVDSISKINLLNANLTKWNQPGHKIEDQAFKILMATLQQYLTHKPK</sequence>
<dbReference type="PANTHER" id="PTHR21621">
    <property type="entry name" value="RIBOSOMAL PROTEIN S6 MODIFICATION PROTEIN"/>
    <property type="match status" value="1"/>
</dbReference>
<dbReference type="GO" id="GO:0046872">
    <property type="term" value="F:metal ion binding"/>
    <property type="evidence" value="ECO:0007669"/>
    <property type="project" value="InterPro"/>
</dbReference>
<dbReference type="Pfam" id="PF02786">
    <property type="entry name" value="CPSase_L_D2"/>
    <property type="match status" value="1"/>
</dbReference>
<protein>
    <recommendedName>
        <fullName evidence="2">ATP-grasp domain-containing protein</fullName>
    </recommendedName>
</protein>
<dbReference type="GO" id="GO:0009432">
    <property type="term" value="P:SOS response"/>
    <property type="evidence" value="ECO:0007669"/>
    <property type="project" value="TreeGrafter"/>
</dbReference>
<keyword evidence="1" id="KW-0067">ATP-binding</keyword>
<dbReference type="PANTHER" id="PTHR21621:SF0">
    <property type="entry name" value="BETA-CITRYLGLUTAMATE SYNTHASE B-RELATED"/>
    <property type="match status" value="1"/>
</dbReference>
<accession>A0A2X0QWE1</accession>
<dbReference type="PROSITE" id="PS50975">
    <property type="entry name" value="ATP_GRASP"/>
    <property type="match status" value="1"/>
</dbReference>
<dbReference type="AlphaFoldDB" id="A0A2X0QWE1"/>
<reference evidence="3" key="1">
    <citation type="submission" date="2018-05" db="EMBL/GenBank/DDBJ databases">
        <authorList>
            <person name="Lanie J.A."/>
            <person name="Ng W.-L."/>
            <person name="Kazmierczak K.M."/>
            <person name="Andrzejewski T.M."/>
            <person name="Davidsen T.M."/>
            <person name="Wayne K.J."/>
            <person name="Tettelin H."/>
            <person name="Glass J.I."/>
            <person name="Rusch D."/>
            <person name="Podicherti R."/>
            <person name="Tsui H.-C.T."/>
            <person name="Winkler M.E."/>
        </authorList>
    </citation>
    <scope>NUCLEOTIDE SEQUENCE</scope>
    <source>
        <strain evidence="3">KNB</strain>
    </source>
</reference>
<dbReference type="InterPro" id="IPR005479">
    <property type="entry name" value="CPAse_ATP-bd"/>
</dbReference>
<keyword evidence="1" id="KW-0547">Nucleotide-binding</keyword>
<dbReference type="InterPro" id="IPR011761">
    <property type="entry name" value="ATP-grasp"/>
</dbReference>
<gene>
    <name evidence="3" type="ORF">NITFAB_1498</name>
</gene>
<feature type="domain" description="ATP-grasp" evidence="2">
    <location>
        <begin position="240"/>
        <end position="489"/>
    </location>
</feature>
<dbReference type="GO" id="GO:0005524">
    <property type="term" value="F:ATP binding"/>
    <property type="evidence" value="ECO:0007669"/>
    <property type="project" value="UniProtKB-UniRule"/>
</dbReference>
<name>A0A2X0QWE1_9PROT</name>
<evidence type="ECO:0000313" key="3">
    <source>
        <dbReference type="EMBL" id="SPS05908.1"/>
    </source>
</evidence>
<proteinExistence type="predicted"/>
<dbReference type="Gene3D" id="3.30.470.20">
    <property type="entry name" value="ATP-grasp fold, B domain"/>
    <property type="match status" value="2"/>
</dbReference>
<dbReference type="EMBL" id="LS423452">
    <property type="protein sequence ID" value="SPS05908.1"/>
    <property type="molecule type" value="Genomic_DNA"/>
</dbReference>
<dbReference type="GO" id="GO:0005737">
    <property type="term" value="C:cytoplasm"/>
    <property type="evidence" value="ECO:0007669"/>
    <property type="project" value="TreeGrafter"/>
</dbReference>
<evidence type="ECO:0000256" key="1">
    <source>
        <dbReference type="PROSITE-ProRule" id="PRU00409"/>
    </source>
</evidence>
<dbReference type="GO" id="GO:0018169">
    <property type="term" value="F:ribosomal S6-glutamic acid ligase activity"/>
    <property type="evidence" value="ECO:0007669"/>
    <property type="project" value="TreeGrafter"/>
</dbReference>
<dbReference type="SUPFAM" id="SSF56059">
    <property type="entry name" value="Glutathione synthetase ATP-binding domain-like"/>
    <property type="match status" value="1"/>
</dbReference>
<evidence type="ECO:0000259" key="2">
    <source>
        <dbReference type="PROSITE" id="PS50975"/>
    </source>
</evidence>
<organism evidence="3">
    <name type="scientific">Candidatus Nitrotoga fabula</name>
    <dbReference type="NCBI Taxonomy" id="2182327"/>
    <lineage>
        <taxon>Bacteria</taxon>
        <taxon>Pseudomonadati</taxon>
        <taxon>Pseudomonadota</taxon>
        <taxon>Betaproteobacteria</taxon>
        <taxon>Nitrosomonadales</taxon>
        <taxon>Gallionellaceae</taxon>
        <taxon>Candidatus Nitrotoga</taxon>
    </lineage>
</organism>